<evidence type="ECO:0000256" key="2">
    <source>
        <dbReference type="ARBA" id="ARBA00022559"/>
    </source>
</evidence>
<dbReference type="GO" id="GO:0034599">
    <property type="term" value="P:cellular response to oxidative stress"/>
    <property type="evidence" value="ECO:0007669"/>
    <property type="project" value="TreeGrafter"/>
</dbReference>
<evidence type="ECO:0000256" key="5">
    <source>
        <dbReference type="RuleBase" id="RU000499"/>
    </source>
</evidence>
<dbReference type="PROSITE" id="PS51355">
    <property type="entry name" value="GLUTATHIONE_PEROXID_3"/>
    <property type="match status" value="1"/>
</dbReference>
<evidence type="ECO:0000313" key="9">
    <source>
        <dbReference type="Proteomes" id="UP000192923"/>
    </source>
</evidence>
<comment type="similarity">
    <text evidence="1 5">Belongs to the glutathione peroxidase family.</text>
</comment>
<evidence type="ECO:0000259" key="7">
    <source>
        <dbReference type="PROSITE" id="PS51352"/>
    </source>
</evidence>
<dbReference type="InterPro" id="IPR013766">
    <property type="entry name" value="Thioredoxin_domain"/>
</dbReference>
<feature type="active site" evidence="4">
    <location>
        <position position="65"/>
    </location>
</feature>
<evidence type="ECO:0000256" key="4">
    <source>
        <dbReference type="PIRSR" id="PIRSR000303-1"/>
    </source>
</evidence>
<evidence type="ECO:0000256" key="3">
    <source>
        <dbReference type="ARBA" id="ARBA00023002"/>
    </source>
</evidence>
<dbReference type="AlphaFoldDB" id="A0A1Y6CV95"/>
<gene>
    <name evidence="8" type="ORF">SAMN02949497_1525</name>
</gene>
<dbReference type="STRING" id="1760988.SAMN02949497_1525"/>
<dbReference type="RefSeq" id="WP_085211399.1">
    <property type="nucleotide sequence ID" value="NZ_FXAM01000001.1"/>
</dbReference>
<dbReference type="Proteomes" id="UP000192923">
    <property type="component" value="Unassembled WGS sequence"/>
</dbReference>
<feature type="chain" id="PRO_5012350963" description="Glutathione peroxidase" evidence="6">
    <location>
        <begin position="25"/>
        <end position="189"/>
    </location>
</feature>
<dbReference type="SUPFAM" id="SSF52833">
    <property type="entry name" value="Thioredoxin-like"/>
    <property type="match status" value="1"/>
</dbReference>
<feature type="domain" description="Thioredoxin" evidence="7">
    <location>
        <begin position="25"/>
        <end position="185"/>
    </location>
</feature>
<dbReference type="InterPro" id="IPR000889">
    <property type="entry name" value="Glutathione_peroxidase"/>
</dbReference>
<dbReference type="PANTHER" id="PTHR11592:SF44">
    <property type="entry name" value="GLUTATHIONE PEROXIDASE"/>
    <property type="match status" value="1"/>
</dbReference>
<dbReference type="Pfam" id="PF00255">
    <property type="entry name" value="GSHPx"/>
    <property type="match status" value="1"/>
</dbReference>
<organism evidence="8 9">
    <name type="scientific">Methylomagnum ishizawai</name>
    <dbReference type="NCBI Taxonomy" id="1760988"/>
    <lineage>
        <taxon>Bacteria</taxon>
        <taxon>Pseudomonadati</taxon>
        <taxon>Pseudomonadota</taxon>
        <taxon>Gammaproteobacteria</taxon>
        <taxon>Methylococcales</taxon>
        <taxon>Methylococcaceae</taxon>
        <taxon>Methylomagnum</taxon>
    </lineage>
</organism>
<dbReference type="OrthoDB" id="9785502at2"/>
<sequence length="189" mass="20661">MRIRFPLLSVLLACALALPAQVRAAADCPPLLDYTAKPLRGGEPVQFCEAYRGKVVLAVNTASQCGFTPQFKGLEALYQKYKDRGLVVLGFPSNDFWQEFSEADKTAEVCYLNYGVTFPMFAKSPVKGADANPFFKQLAGQSGTSPKWNFFKYLIDRNGKVVEAYASTTTPDDKALVGKIEALLGEAGK</sequence>
<accession>A0A1Y6CV95</accession>
<protein>
    <recommendedName>
        <fullName evidence="5">Glutathione peroxidase</fullName>
    </recommendedName>
</protein>
<evidence type="ECO:0000256" key="6">
    <source>
        <dbReference type="SAM" id="SignalP"/>
    </source>
</evidence>
<reference evidence="8 9" key="1">
    <citation type="submission" date="2016-12" db="EMBL/GenBank/DDBJ databases">
        <authorList>
            <person name="Song W.-J."/>
            <person name="Kurnit D.M."/>
        </authorList>
    </citation>
    <scope>NUCLEOTIDE SEQUENCE [LARGE SCALE GENOMIC DNA]</scope>
    <source>
        <strain evidence="8 9">175</strain>
    </source>
</reference>
<dbReference type="PRINTS" id="PR01011">
    <property type="entry name" value="GLUTPROXDASE"/>
</dbReference>
<feature type="signal peptide" evidence="6">
    <location>
        <begin position="1"/>
        <end position="24"/>
    </location>
</feature>
<keyword evidence="6" id="KW-0732">Signal</keyword>
<evidence type="ECO:0000256" key="1">
    <source>
        <dbReference type="ARBA" id="ARBA00006926"/>
    </source>
</evidence>
<keyword evidence="2 5" id="KW-0575">Peroxidase</keyword>
<evidence type="ECO:0000313" key="8">
    <source>
        <dbReference type="EMBL" id="SMF94216.1"/>
    </source>
</evidence>
<keyword evidence="3 5" id="KW-0560">Oxidoreductase</keyword>
<dbReference type="CDD" id="cd00340">
    <property type="entry name" value="GSH_Peroxidase"/>
    <property type="match status" value="1"/>
</dbReference>
<keyword evidence="9" id="KW-1185">Reference proteome</keyword>
<dbReference type="PROSITE" id="PS51352">
    <property type="entry name" value="THIOREDOXIN_2"/>
    <property type="match status" value="1"/>
</dbReference>
<proteinExistence type="inferred from homology"/>
<dbReference type="InterPro" id="IPR036249">
    <property type="entry name" value="Thioredoxin-like_sf"/>
</dbReference>
<name>A0A1Y6CV95_9GAMM</name>
<dbReference type="GO" id="GO:0004601">
    <property type="term" value="F:peroxidase activity"/>
    <property type="evidence" value="ECO:0007669"/>
    <property type="project" value="UniProtKB-KW"/>
</dbReference>
<dbReference type="Gene3D" id="3.40.30.10">
    <property type="entry name" value="Glutaredoxin"/>
    <property type="match status" value="1"/>
</dbReference>
<dbReference type="PANTHER" id="PTHR11592">
    <property type="entry name" value="GLUTATHIONE PEROXIDASE"/>
    <property type="match status" value="1"/>
</dbReference>
<dbReference type="PIRSF" id="PIRSF000303">
    <property type="entry name" value="Glutathion_perox"/>
    <property type="match status" value="1"/>
</dbReference>
<dbReference type="EMBL" id="FXAM01000001">
    <property type="protein sequence ID" value="SMF94216.1"/>
    <property type="molecule type" value="Genomic_DNA"/>
</dbReference>